<reference evidence="9 10" key="1">
    <citation type="submission" date="2015-09" db="EMBL/GenBank/DDBJ databases">
        <title>Sorangium comparison.</title>
        <authorList>
            <person name="Zaburannyi N."/>
            <person name="Bunk B."/>
            <person name="Overmann J."/>
            <person name="Mueller R."/>
        </authorList>
    </citation>
    <scope>NUCLEOTIDE SEQUENCE [LARGE SCALE GENOMIC DNA]</scope>
    <source>
        <strain evidence="9 10">So ceGT47</strain>
    </source>
</reference>
<organism evidence="9 10">
    <name type="scientific">Sorangium cellulosum</name>
    <name type="common">Polyangium cellulosum</name>
    <dbReference type="NCBI Taxonomy" id="56"/>
    <lineage>
        <taxon>Bacteria</taxon>
        <taxon>Pseudomonadati</taxon>
        <taxon>Myxococcota</taxon>
        <taxon>Polyangia</taxon>
        <taxon>Polyangiales</taxon>
        <taxon>Polyangiaceae</taxon>
        <taxon>Sorangium</taxon>
    </lineage>
</organism>
<evidence type="ECO:0000259" key="8">
    <source>
        <dbReference type="PROSITE" id="PS51918"/>
    </source>
</evidence>
<dbReference type="SFLD" id="SFLDS00029">
    <property type="entry name" value="Radical_SAM"/>
    <property type="match status" value="1"/>
</dbReference>
<proteinExistence type="predicted"/>
<evidence type="ECO:0000256" key="1">
    <source>
        <dbReference type="ARBA" id="ARBA00001966"/>
    </source>
</evidence>
<keyword evidence="9" id="KW-0489">Methyltransferase</keyword>
<dbReference type="SFLD" id="SFLDG01062">
    <property type="entry name" value="methyltransferase_(Class_A)"/>
    <property type="match status" value="1"/>
</dbReference>
<feature type="region of interest" description="Disordered" evidence="7">
    <location>
        <begin position="410"/>
        <end position="454"/>
    </location>
</feature>
<dbReference type="InterPro" id="IPR058240">
    <property type="entry name" value="rSAM_sf"/>
</dbReference>
<dbReference type="InterPro" id="IPR040072">
    <property type="entry name" value="Methyltransferase_A"/>
</dbReference>
<name>A0A4P2Q1J0_SORCE</name>
<dbReference type="PROSITE" id="PS51918">
    <property type="entry name" value="RADICAL_SAM"/>
    <property type="match status" value="1"/>
</dbReference>
<evidence type="ECO:0000313" key="10">
    <source>
        <dbReference type="Proteomes" id="UP000295781"/>
    </source>
</evidence>
<dbReference type="PANTHER" id="PTHR30544:SF5">
    <property type="entry name" value="RADICAL SAM CORE DOMAIN-CONTAINING PROTEIN"/>
    <property type="match status" value="1"/>
</dbReference>
<gene>
    <name evidence="9" type="ORF">SOCEGT47_036440</name>
</gene>
<feature type="compositionally biased region" description="Pro residues" evidence="7">
    <location>
        <begin position="330"/>
        <end position="346"/>
    </location>
</feature>
<feature type="region of interest" description="Disordered" evidence="7">
    <location>
        <begin position="330"/>
        <end position="354"/>
    </location>
</feature>
<dbReference type="PANTHER" id="PTHR30544">
    <property type="entry name" value="23S RRNA METHYLTRANSFERASE"/>
    <property type="match status" value="1"/>
</dbReference>
<keyword evidence="6" id="KW-0411">Iron-sulfur</keyword>
<sequence>MDRPPLSPLDERRARLALQAVLPADLAAACGIDLTDARRIVSLAHRLGELPARAPATLRRTALEAARSAGEIRTLALVERRASAEDPFVKYAFRLDDGAIVESVRIPLERPGRYSACVSSQVGCALACAFCATGRMGLTRNLEAWEIVEQVRLIRRDLAASPGGAGGAARVHGVLFQGMGEPLANADRVIQAIRVLSEPSAQAIDMRNITVCTAGLPSGIRRLAAEVPAVRLGLSLGSVRPGRRRQLMPIDGAHPLEEVLAAVGEHARATGHAPMWAYTLLAGQNDTDEDAACLAALARRFAEQHGISPRLSLIPYNAIGAAGPPVPPAAGPPVPPAAGAPVPPADSAPLAPADSAPLAPAAGVEGGIAALDPFARSARLEAFRAVLSAAGVGSIVRYSGGGDVGAACGQLARAQDQAQRPGGRRASPRPEPAPEAASSPPGAPPRPASRQREA</sequence>
<dbReference type="AlphaFoldDB" id="A0A4P2Q1J0"/>
<evidence type="ECO:0000256" key="7">
    <source>
        <dbReference type="SAM" id="MobiDB-lite"/>
    </source>
</evidence>
<dbReference type="RefSeq" id="WP_242516310.1">
    <property type="nucleotide sequence ID" value="NZ_CP012670.1"/>
</dbReference>
<evidence type="ECO:0000256" key="2">
    <source>
        <dbReference type="ARBA" id="ARBA00022485"/>
    </source>
</evidence>
<accession>A0A4P2Q1J0</accession>
<dbReference type="GO" id="GO:0030488">
    <property type="term" value="P:tRNA methylation"/>
    <property type="evidence" value="ECO:0007669"/>
    <property type="project" value="TreeGrafter"/>
</dbReference>
<feature type="domain" description="Radical SAM core" evidence="8">
    <location>
        <begin position="110"/>
        <end position="351"/>
    </location>
</feature>
<dbReference type="GO" id="GO:0008168">
    <property type="term" value="F:methyltransferase activity"/>
    <property type="evidence" value="ECO:0007669"/>
    <property type="project" value="UniProtKB-KW"/>
</dbReference>
<evidence type="ECO:0000256" key="6">
    <source>
        <dbReference type="ARBA" id="ARBA00023014"/>
    </source>
</evidence>
<evidence type="ECO:0000313" key="9">
    <source>
        <dbReference type="EMBL" id="AUX23125.1"/>
    </source>
</evidence>
<dbReference type="InterPro" id="IPR013785">
    <property type="entry name" value="Aldolase_TIM"/>
</dbReference>
<keyword evidence="5" id="KW-0408">Iron</keyword>
<dbReference type="GO" id="GO:0070475">
    <property type="term" value="P:rRNA base methylation"/>
    <property type="evidence" value="ECO:0007669"/>
    <property type="project" value="TreeGrafter"/>
</dbReference>
<evidence type="ECO:0000256" key="3">
    <source>
        <dbReference type="ARBA" id="ARBA00022691"/>
    </source>
</evidence>
<keyword evidence="4" id="KW-0479">Metal-binding</keyword>
<dbReference type="Gene3D" id="3.20.20.70">
    <property type="entry name" value="Aldolase class I"/>
    <property type="match status" value="2"/>
</dbReference>
<evidence type="ECO:0000256" key="4">
    <source>
        <dbReference type="ARBA" id="ARBA00022723"/>
    </source>
</evidence>
<dbReference type="Pfam" id="PF04055">
    <property type="entry name" value="Radical_SAM"/>
    <property type="match status" value="1"/>
</dbReference>
<dbReference type="Proteomes" id="UP000295781">
    <property type="component" value="Chromosome"/>
</dbReference>
<dbReference type="EMBL" id="CP012670">
    <property type="protein sequence ID" value="AUX23125.1"/>
    <property type="molecule type" value="Genomic_DNA"/>
</dbReference>
<dbReference type="GO" id="GO:0051539">
    <property type="term" value="F:4 iron, 4 sulfur cluster binding"/>
    <property type="evidence" value="ECO:0007669"/>
    <property type="project" value="UniProtKB-KW"/>
</dbReference>
<protein>
    <submittedName>
        <fullName evidence="9">RNA methyltransferase</fullName>
    </submittedName>
</protein>
<dbReference type="GO" id="GO:0046872">
    <property type="term" value="F:metal ion binding"/>
    <property type="evidence" value="ECO:0007669"/>
    <property type="project" value="UniProtKB-KW"/>
</dbReference>
<keyword evidence="9" id="KW-0808">Transferase</keyword>
<dbReference type="SUPFAM" id="SSF102114">
    <property type="entry name" value="Radical SAM enzymes"/>
    <property type="match status" value="1"/>
</dbReference>
<evidence type="ECO:0000256" key="5">
    <source>
        <dbReference type="ARBA" id="ARBA00023004"/>
    </source>
</evidence>
<comment type="cofactor">
    <cofactor evidence="1">
        <name>[4Fe-4S] cluster</name>
        <dbReference type="ChEBI" id="CHEBI:49883"/>
    </cofactor>
</comment>
<dbReference type="InterPro" id="IPR007197">
    <property type="entry name" value="rSAM"/>
</dbReference>
<keyword evidence="3" id="KW-0949">S-adenosyl-L-methionine</keyword>
<keyword evidence="2" id="KW-0004">4Fe-4S</keyword>